<comment type="subcellular location">
    <subcellularLocation>
        <location evidence="7">Mitochondrion</location>
    </subcellularLocation>
</comment>
<dbReference type="PANTHER" id="PTHR11659">
    <property type="entry name" value="GLUTAMYL-TRNA GLN AMIDOTRANSFERASE SUBUNIT B MITOCHONDRIAL AND PROKARYOTIC PET112-RELATED"/>
    <property type="match status" value="1"/>
</dbReference>
<dbReference type="InterPro" id="IPR017958">
    <property type="entry name" value="Gln-tRNA_amidoTrfase_suB_CS"/>
</dbReference>
<comment type="similarity">
    <text evidence="1 7">Belongs to the GatB/GatE family. GatB subfamily.</text>
</comment>
<keyword evidence="2 7" id="KW-0436">Ligase</keyword>
<dbReference type="STRING" id="747676.F4S463"/>
<dbReference type="InterPro" id="IPR017959">
    <property type="entry name" value="Asn/Gln-tRNA_amidoTrfase_suB/E"/>
</dbReference>
<dbReference type="SUPFAM" id="SSF55931">
    <property type="entry name" value="Glutamine synthetase/guanido kinase"/>
    <property type="match status" value="1"/>
</dbReference>
<dbReference type="InterPro" id="IPR006075">
    <property type="entry name" value="Asn/Gln-tRNA_Trfase_suB/E_cat"/>
</dbReference>
<dbReference type="NCBIfam" id="NF004012">
    <property type="entry name" value="PRK05477.1-2"/>
    <property type="match status" value="1"/>
</dbReference>
<dbReference type="GO" id="GO:0030956">
    <property type="term" value="C:glutamyl-tRNA(Gln) amidotransferase complex"/>
    <property type="evidence" value="ECO:0007669"/>
    <property type="project" value="UniProtKB-UniRule"/>
</dbReference>
<dbReference type="InterPro" id="IPR003789">
    <property type="entry name" value="Asn/Gln_tRNA_amidoTrase-B-like"/>
</dbReference>
<dbReference type="GeneID" id="18924487"/>
<evidence type="ECO:0000256" key="1">
    <source>
        <dbReference type="ARBA" id="ARBA00005306"/>
    </source>
</evidence>
<dbReference type="HOGENOM" id="CLU_019240_4_0_1"/>
<dbReference type="NCBIfam" id="TIGR00133">
    <property type="entry name" value="gatB"/>
    <property type="match status" value="1"/>
</dbReference>
<sequence length="590" mass="66083">MFLDEFQLPRYLLPSSTVRMMAFRAVKTVDDLVTVVRIHRWSSLSRSGSRQNQSRSSSPRNSYYSTWKPSSVEPTIGLELHVQLASSSKLFSSARGPTTELESNTNVALFDAAIPGTQPILSWDCLRLALVASLAFKCDVQSIIGFDRKHYFYPDLPAGYQITQHYSPIARNGKVSIGPRDGSDRQFDVRIKQVQLEQDTAKSYKDPLGDNILIDLNRSGAALIEIVTEPDIQSAREASIFVRKLQAILRATGVSKGNMEQGSLRCDVNVSVKPKGSTSFGTRCEIKNVNGFGNIEQAITYEVRRQAALIDQNQDVVSETRGFDMAKQSTYRLRSKETVTDYRYMPDADIPPISIPQNIVEQFRELVPELPDQTVDRIHSKYKIPIKTSEILLAIGQDSIDNVLDVGCGVRFFEAVMSVVQPEINGKLVADWILNDLLGLLSKYGIAFVDTPINPNELARLINSVAKKDVPNLETKDLIKYSFLNPFMTGPIAREMLERAIQNERGSLSQQLEDYLKLPNQTETISTEELAVEIIRDMTREVTLIRRGGHDQIVGKLVGEGMRRSQRRADPVVLKSTLERLLDISKDVGT</sequence>
<comment type="catalytic activity">
    <reaction evidence="6 7">
        <text>L-glutamyl-tRNA(Gln) + L-glutamine + ATP + H2O = L-glutaminyl-tRNA(Gln) + L-glutamate + ADP + phosphate + H(+)</text>
        <dbReference type="Rhea" id="RHEA:17521"/>
        <dbReference type="Rhea" id="RHEA-COMP:9681"/>
        <dbReference type="Rhea" id="RHEA-COMP:9684"/>
        <dbReference type="ChEBI" id="CHEBI:15377"/>
        <dbReference type="ChEBI" id="CHEBI:15378"/>
        <dbReference type="ChEBI" id="CHEBI:29985"/>
        <dbReference type="ChEBI" id="CHEBI:30616"/>
        <dbReference type="ChEBI" id="CHEBI:43474"/>
        <dbReference type="ChEBI" id="CHEBI:58359"/>
        <dbReference type="ChEBI" id="CHEBI:78520"/>
        <dbReference type="ChEBI" id="CHEBI:78521"/>
        <dbReference type="ChEBI" id="CHEBI:456216"/>
    </reaction>
</comment>
<proteinExistence type="inferred from homology"/>
<name>F4S463_MELLP</name>
<evidence type="ECO:0000259" key="9">
    <source>
        <dbReference type="SMART" id="SM00845"/>
    </source>
</evidence>
<evidence type="ECO:0000256" key="2">
    <source>
        <dbReference type="ARBA" id="ARBA00022598"/>
    </source>
</evidence>
<dbReference type="InterPro" id="IPR004413">
    <property type="entry name" value="GatB"/>
</dbReference>
<keyword evidence="7" id="KW-0496">Mitochondrion</keyword>
<dbReference type="OrthoDB" id="2502790at2759"/>
<evidence type="ECO:0000313" key="10">
    <source>
        <dbReference type="EMBL" id="EGG00528.1"/>
    </source>
</evidence>
<evidence type="ECO:0000256" key="7">
    <source>
        <dbReference type="HAMAP-Rule" id="MF_03147"/>
    </source>
</evidence>
<dbReference type="VEuPathDB" id="FungiDB:MELLADRAFT_111770"/>
<evidence type="ECO:0000256" key="3">
    <source>
        <dbReference type="ARBA" id="ARBA00022741"/>
    </source>
</evidence>
<dbReference type="EC" id="6.3.5.-" evidence="7"/>
<evidence type="ECO:0000256" key="6">
    <source>
        <dbReference type="ARBA" id="ARBA00047913"/>
    </source>
</evidence>
<keyword evidence="11" id="KW-1185">Reference proteome</keyword>
<dbReference type="eggNOG" id="KOG2438">
    <property type="taxonomic scope" value="Eukaryota"/>
</dbReference>
<accession>F4S463</accession>
<dbReference type="KEGG" id="mlr:MELLADRAFT_111770"/>
<dbReference type="PANTHER" id="PTHR11659:SF0">
    <property type="entry name" value="GLUTAMYL-TRNA(GLN) AMIDOTRANSFERASE SUBUNIT B, MITOCHONDRIAL"/>
    <property type="match status" value="1"/>
</dbReference>
<feature type="region of interest" description="Disordered" evidence="8">
    <location>
        <begin position="47"/>
        <end position="66"/>
    </location>
</feature>
<dbReference type="GO" id="GO:0005739">
    <property type="term" value="C:mitochondrion"/>
    <property type="evidence" value="ECO:0007669"/>
    <property type="project" value="UniProtKB-SubCell"/>
</dbReference>
<evidence type="ECO:0000256" key="4">
    <source>
        <dbReference type="ARBA" id="ARBA00022840"/>
    </source>
</evidence>
<dbReference type="GO" id="GO:0032543">
    <property type="term" value="P:mitochondrial translation"/>
    <property type="evidence" value="ECO:0007669"/>
    <property type="project" value="UniProtKB-UniRule"/>
</dbReference>
<evidence type="ECO:0000256" key="5">
    <source>
        <dbReference type="ARBA" id="ARBA00022917"/>
    </source>
</evidence>
<dbReference type="Pfam" id="PF02934">
    <property type="entry name" value="GatB_N"/>
    <property type="match status" value="1"/>
</dbReference>
<feature type="domain" description="Asn/Gln amidotransferase" evidence="9">
    <location>
        <begin position="411"/>
        <end position="582"/>
    </location>
</feature>
<dbReference type="GO" id="GO:0070681">
    <property type="term" value="P:glutaminyl-tRNAGln biosynthesis via transamidation"/>
    <property type="evidence" value="ECO:0007669"/>
    <property type="project" value="UniProtKB-UniRule"/>
</dbReference>
<dbReference type="GO" id="GO:0005524">
    <property type="term" value="F:ATP binding"/>
    <property type="evidence" value="ECO:0007669"/>
    <property type="project" value="UniProtKB-KW"/>
</dbReference>
<organism evidence="11">
    <name type="scientific">Melampsora larici-populina (strain 98AG31 / pathotype 3-4-7)</name>
    <name type="common">Poplar leaf rust fungus</name>
    <dbReference type="NCBI Taxonomy" id="747676"/>
    <lineage>
        <taxon>Eukaryota</taxon>
        <taxon>Fungi</taxon>
        <taxon>Dikarya</taxon>
        <taxon>Basidiomycota</taxon>
        <taxon>Pucciniomycotina</taxon>
        <taxon>Pucciniomycetes</taxon>
        <taxon>Pucciniales</taxon>
        <taxon>Melampsoraceae</taxon>
        <taxon>Melampsora</taxon>
    </lineage>
</organism>
<evidence type="ECO:0000313" key="11">
    <source>
        <dbReference type="Proteomes" id="UP000001072"/>
    </source>
</evidence>
<comment type="subunit">
    <text evidence="7">Subunit of the heterotrimeric GatCAB amidotransferase (AdT) complex, composed of A, B and C subunits.</text>
</comment>
<gene>
    <name evidence="10" type="ORF">MELLADRAFT_111770</name>
</gene>
<dbReference type="FunCoup" id="F4S463">
    <property type="interactions" value="272"/>
</dbReference>
<keyword evidence="4 7" id="KW-0067">ATP-binding</keyword>
<protein>
    <recommendedName>
        <fullName evidence="7">Glutamyl-tRNA(Gln) amidotransferase subunit B, mitochondrial</fullName>
        <shortName evidence="7">Glu-AdT subunit B</shortName>
        <ecNumber evidence="7">6.3.5.-</ecNumber>
    </recommendedName>
</protein>
<dbReference type="InterPro" id="IPR023168">
    <property type="entry name" value="GatB_Yqey_C_2"/>
</dbReference>
<feature type="compositionally biased region" description="Low complexity" evidence="8">
    <location>
        <begin position="47"/>
        <end position="65"/>
    </location>
</feature>
<dbReference type="PROSITE" id="PS01234">
    <property type="entry name" value="GATB"/>
    <property type="match status" value="1"/>
</dbReference>
<dbReference type="Proteomes" id="UP000001072">
    <property type="component" value="Unassembled WGS sequence"/>
</dbReference>
<keyword evidence="5 7" id="KW-0648">Protein biosynthesis</keyword>
<dbReference type="SMART" id="SM00845">
    <property type="entry name" value="GatB_Yqey"/>
    <property type="match status" value="1"/>
</dbReference>
<dbReference type="SUPFAM" id="SSF89095">
    <property type="entry name" value="GatB/YqeY motif"/>
    <property type="match status" value="2"/>
</dbReference>
<dbReference type="InterPro" id="IPR014746">
    <property type="entry name" value="Gln_synth/guanido_kin_cat_dom"/>
</dbReference>
<dbReference type="Gene3D" id="1.10.10.410">
    <property type="match status" value="1"/>
</dbReference>
<dbReference type="GO" id="GO:0050567">
    <property type="term" value="F:glutaminyl-tRNA synthase (glutamine-hydrolyzing) activity"/>
    <property type="evidence" value="ECO:0007669"/>
    <property type="project" value="UniProtKB-UniRule"/>
</dbReference>
<dbReference type="EMBL" id="GL883146">
    <property type="protein sequence ID" value="EGG00528.1"/>
    <property type="molecule type" value="Genomic_DNA"/>
</dbReference>
<comment type="function">
    <text evidence="7">Allows the formation of correctly charged Gln-tRNA(Gln) through the transamidation of misacylated Glu-tRNA(Gln) in the mitochondria. The reaction takes place in the presence of glutamine and ATP through an activated gamma-phospho-Glu-tRNA(Gln).</text>
</comment>
<dbReference type="InParanoid" id="F4S463"/>
<dbReference type="HAMAP" id="MF_00121">
    <property type="entry name" value="GatB"/>
    <property type="match status" value="1"/>
</dbReference>
<evidence type="ECO:0000256" key="8">
    <source>
        <dbReference type="SAM" id="MobiDB-lite"/>
    </source>
</evidence>
<dbReference type="RefSeq" id="XP_007416175.1">
    <property type="nucleotide sequence ID" value="XM_007416113.1"/>
</dbReference>
<dbReference type="AlphaFoldDB" id="F4S463"/>
<reference evidence="11" key="1">
    <citation type="journal article" date="2011" name="Proc. Natl. Acad. Sci. U.S.A.">
        <title>Obligate biotrophy features unraveled by the genomic analysis of rust fungi.</title>
        <authorList>
            <person name="Duplessis S."/>
            <person name="Cuomo C.A."/>
            <person name="Lin Y.-C."/>
            <person name="Aerts A."/>
            <person name="Tisserant E."/>
            <person name="Veneault-Fourrey C."/>
            <person name="Joly D.L."/>
            <person name="Hacquard S."/>
            <person name="Amselem J."/>
            <person name="Cantarel B.L."/>
            <person name="Chiu R."/>
            <person name="Coutinho P.M."/>
            <person name="Feau N."/>
            <person name="Field M."/>
            <person name="Frey P."/>
            <person name="Gelhaye E."/>
            <person name="Goldberg J."/>
            <person name="Grabherr M.G."/>
            <person name="Kodira C.D."/>
            <person name="Kohler A."/>
            <person name="Kuees U."/>
            <person name="Lindquist E.A."/>
            <person name="Lucas S.M."/>
            <person name="Mago R."/>
            <person name="Mauceli E."/>
            <person name="Morin E."/>
            <person name="Murat C."/>
            <person name="Pangilinan J.L."/>
            <person name="Park R."/>
            <person name="Pearson M."/>
            <person name="Quesneville H."/>
            <person name="Rouhier N."/>
            <person name="Sakthikumar S."/>
            <person name="Salamov A.A."/>
            <person name="Schmutz J."/>
            <person name="Selles B."/>
            <person name="Shapiro H."/>
            <person name="Tanguay P."/>
            <person name="Tuskan G.A."/>
            <person name="Henrissat B."/>
            <person name="Van de Peer Y."/>
            <person name="Rouze P."/>
            <person name="Ellis J.G."/>
            <person name="Dodds P.N."/>
            <person name="Schein J.E."/>
            <person name="Zhong S."/>
            <person name="Hamelin R.C."/>
            <person name="Grigoriev I.V."/>
            <person name="Szabo L.J."/>
            <person name="Martin F."/>
        </authorList>
    </citation>
    <scope>NUCLEOTIDE SEQUENCE [LARGE SCALE GENOMIC DNA]</scope>
    <source>
        <strain evidence="11">98AG31 / pathotype 3-4-7</strain>
    </source>
</reference>
<dbReference type="InterPro" id="IPR018027">
    <property type="entry name" value="Asn/Gln_amidotransferase"/>
</dbReference>
<dbReference type="Pfam" id="PF02637">
    <property type="entry name" value="GatB_Yqey"/>
    <property type="match status" value="1"/>
</dbReference>
<keyword evidence="3 7" id="KW-0547">Nucleotide-binding</keyword>